<keyword evidence="1 10" id="KW-0963">Cytoplasm</keyword>
<dbReference type="GO" id="GO:0009252">
    <property type="term" value="P:peptidoglycan biosynthetic process"/>
    <property type="evidence" value="ECO:0007669"/>
    <property type="project" value="UniProtKB-UniRule"/>
</dbReference>
<comment type="function">
    <text evidence="10 11">Involved in cell wall formation. Catalyzes the final step in the synthesis of UDP-N-acetylmuramoyl-pentapeptide, the precursor of murein.</text>
</comment>
<evidence type="ECO:0000256" key="4">
    <source>
        <dbReference type="ARBA" id="ARBA00022741"/>
    </source>
</evidence>
<evidence type="ECO:0000256" key="9">
    <source>
        <dbReference type="ARBA" id="ARBA00023316"/>
    </source>
</evidence>
<proteinExistence type="inferred from homology"/>
<evidence type="ECO:0000256" key="11">
    <source>
        <dbReference type="RuleBase" id="RU004136"/>
    </source>
</evidence>
<dbReference type="AlphaFoldDB" id="A0A078M672"/>
<dbReference type="EMBL" id="LK391969">
    <property type="protein sequence ID" value="CEF26020.1"/>
    <property type="molecule type" value="Genomic_DNA"/>
</dbReference>
<dbReference type="GO" id="GO:0005524">
    <property type="term" value="F:ATP binding"/>
    <property type="evidence" value="ECO:0007669"/>
    <property type="project" value="UniProtKB-UniRule"/>
</dbReference>
<evidence type="ECO:0000256" key="6">
    <source>
        <dbReference type="ARBA" id="ARBA00022960"/>
    </source>
</evidence>
<dbReference type="InterPro" id="IPR000713">
    <property type="entry name" value="Mur_ligase_N"/>
</dbReference>
<dbReference type="OrthoDB" id="9801978at2"/>
<dbReference type="GO" id="GO:0047480">
    <property type="term" value="F:UDP-N-acetylmuramoyl-tripeptide-D-alanyl-D-alanine ligase activity"/>
    <property type="evidence" value="ECO:0007669"/>
    <property type="project" value="UniProtKB-UniRule"/>
</dbReference>
<keyword evidence="2 10" id="KW-0436">Ligase</keyword>
<keyword evidence="9 10" id="KW-0961">Cell wall biogenesis/degradation</keyword>
<dbReference type="Gene3D" id="3.40.1190.10">
    <property type="entry name" value="Mur-like, catalytic domain"/>
    <property type="match status" value="1"/>
</dbReference>
<dbReference type="PATRIC" id="fig|1461581.3.peg.923"/>
<dbReference type="GO" id="GO:0071555">
    <property type="term" value="P:cell wall organization"/>
    <property type="evidence" value="ECO:0007669"/>
    <property type="project" value="UniProtKB-KW"/>
</dbReference>
<evidence type="ECO:0000256" key="5">
    <source>
        <dbReference type="ARBA" id="ARBA00022840"/>
    </source>
</evidence>
<dbReference type="InterPro" id="IPR036615">
    <property type="entry name" value="Mur_ligase_C_dom_sf"/>
</dbReference>
<comment type="similarity">
    <text evidence="10">Belongs to the MurCDEF family. MurF subfamily.</text>
</comment>
<dbReference type="PANTHER" id="PTHR43024:SF1">
    <property type="entry name" value="UDP-N-ACETYLMURAMOYL-TRIPEPTIDE--D-ALANYL-D-ALANINE LIGASE"/>
    <property type="match status" value="1"/>
</dbReference>
<reference evidence="15" key="1">
    <citation type="submission" date="2014-07" db="EMBL/GenBank/DDBJ databases">
        <authorList>
            <person name="Urmite Genomes Urmite Genomes"/>
        </authorList>
    </citation>
    <scope>NUCLEOTIDE SEQUENCE</scope>
    <source>
        <strain evidence="15">12M76_air</strain>
    </source>
</reference>
<evidence type="ECO:0000256" key="1">
    <source>
        <dbReference type="ARBA" id="ARBA00022490"/>
    </source>
</evidence>
<feature type="domain" description="Mur ligase N-terminal catalytic" evidence="12">
    <location>
        <begin position="27"/>
        <end position="72"/>
    </location>
</feature>
<evidence type="ECO:0000256" key="7">
    <source>
        <dbReference type="ARBA" id="ARBA00022984"/>
    </source>
</evidence>
<dbReference type="InterPro" id="IPR013221">
    <property type="entry name" value="Mur_ligase_cen"/>
</dbReference>
<dbReference type="InterPro" id="IPR036565">
    <property type="entry name" value="Mur-like_cat_sf"/>
</dbReference>
<dbReference type="SUPFAM" id="SSF53244">
    <property type="entry name" value="MurD-like peptide ligases, peptide-binding domain"/>
    <property type="match status" value="1"/>
</dbReference>
<dbReference type="RefSeq" id="WP_044498548.1">
    <property type="nucleotide sequence ID" value="NZ_LK391969.1"/>
</dbReference>
<dbReference type="UniPathway" id="UPA00219"/>
<dbReference type="GO" id="GO:0051301">
    <property type="term" value="P:cell division"/>
    <property type="evidence" value="ECO:0007669"/>
    <property type="project" value="UniProtKB-KW"/>
</dbReference>
<comment type="subcellular location">
    <subcellularLocation>
        <location evidence="10 11">Cytoplasm</location>
    </subcellularLocation>
</comment>
<comment type="catalytic activity">
    <reaction evidence="10 11">
        <text>D-alanyl-D-alanine + UDP-N-acetyl-alpha-D-muramoyl-L-alanyl-gamma-D-glutamyl-meso-2,6-diaminopimelate + ATP = UDP-N-acetyl-alpha-D-muramoyl-L-alanyl-gamma-D-glutamyl-meso-2,6-diaminopimeloyl-D-alanyl-D-alanine + ADP + phosphate + H(+)</text>
        <dbReference type="Rhea" id="RHEA:28374"/>
        <dbReference type="ChEBI" id="CHEBI:15378"/>
        <dbReference type="ChEBI" id="CHEBI:30616"/>
        <dbReference type="ChEBI" id="CHEBI:43474"/>
        <dbReference type="ChEBI" id="CHEBI:57822"/>
        <dbReference type="ChEBI" id="CHEBI:61386"/>
        <dbReference type="ChEBI" id="CHEBI:83905"/>
        <dbReference type="ChEBI" id="CHEBI:456216"/>
        <dbReference type="EC" id="6.3.2.10"/>
    </reaction>
</comment>
<keyword evidence="6 10" id="KW-0133">Cell shape</keyword>
<dbReference type="SUPFAM" id="SSF63418">
    <property type="entry name" value="MurE/MurF N-terminal domain"/>
    <property type="match status" value="1"/>
</dbReference>
<feature type="binding site" evidence="10">
    <location>
        <begin position="108"/>
        <end position="114"/>
    </location>
    <ligand>
        <name>ATP</name>
        <dbReference type="ChEBI" id="CHEBI:30616"/>
    </ligand>
</feature>
<dbReference type="GO" id="GO:0008360">
    <property type="term" value="P:regulation of cell shape"/>
    <property type="evidence" value="ECO:0007669"/>
    <property type="project" value="UniProtKB-KW"/>
</dbReference>
<accession>A0A078M672</accession>
<dbReference type="Pfam" id="PF08245">
    <property type="entry name" value="Mur_ligase_M"/>
    <property type="match status" value="1"/>
</dbReference>
<dbReference type="Gene3D" id="3.40.1390.10">
    <property type="entry name" value="MurE/MurF, N-terminal domain"/>
    <property type="match status" value="1"/>
</dbReference>
<evidence type="ECO:0000256" key="2">
    <source>
        <dbReference type="ARBA" id="ARBA00022598"/>
    </source>
</evidence>
<evidence type="ECO:0000259" key="12">
    <source>
        <dbReference type="Pfam" id="PF01225"/>
    </source>
</evidence>
<dbReference type="PANTHER" id="PTHR43024">
    <property type="entry name" value="UDP-N-ACETYLMURAMOYL-TRIPEPTIDE--D-ALANYL-D-ALANINE LIGASE"/>
    <property type="match status" value="1"/>
</dbReference>
<keyword evidence="4 10" id="KW-0547">Nucleotide-binding</keyword>
<keyword evidence="7 10" id="KW-0573">Peptidoglycan synthesis</keyword>
<dbReference type="InterPro" id="IPR005863">
    <property type="entry name" value="UDP-N-AcMur_synth"/>
</dbReference>
<gene>
    <name evidence="10" type="primary">murF</name>
    <name evidence="15" type="ORF">BN1049_00941</name>
</gene>
<dbReference type="Gene3D" id="3.90.190.20">
    <property type="entry name" value="Mur ligase, C-terminal domain"/>
    <property type="match status" value="1"/>
</dbReference>
<evidence type="ECO:0000313" key="15">
    <source>
        <dbReference type="EMBL" id="CEA02948.1"/>
    </source>
</evidence>
<evidence type="ECO:0000259" key="13">
    <source>
        <dbReference type="Pfam" id="PF02875"/>
    </source>
</evidence>
<dbReference type="InterPro" id="IPR035911">
    <property type="entry name" value="MurE/MurF_N"/>
</dbReference>
<sequence>MLEAMRLSDLLKPLNASLEGGDASFDSVSIDARTVQAGGLFVALPGSRVDGHDFIAQARARGATAALVERPVEDPLPQLVVHDCAYALGQLGALNRAAFTGPLVAITGSSGKTTVKEMLASILGECGRVLATRGNLNNELGVPLTLLELAPEHQYAVVEMGAAAKGDIAYSMRLAKPSVSVLTNAGTAHLGRFGSEQAIAEAKGEIFAGLERDGQGVINLDSPWFESWYQALGERRKHVFSTQNSTAELRAEGVTLDESGCPRFTLISPFGETVIQLQVAGAHNVANALAAAGAAQALSISLDAIGRGLGKLQPMAGRGKRLAGENGAVIIDDSYNANPASVRAAIDLLASLPGQRLLVLGDMGELGATEEQAHAQIGAYAKAQGLDGLYVTGRLSALAAAEFGEGGQVFADRAALSAALRTRLDPQTRVLVKGSRSAGMEEVVAALVAGSQIREEG</sequence>
<dbReference type="GO" id="GO:0005737">
    <property type="term" value="C:cytoplasm"/>
    <property type="evidence" value="ECO:0007669"/>
    <property type="project" value="UniProtKB-SubCell"/>
</dbReference>
<dbReference type="NCBIfam" id="TIGR01143">
    <property type="entry name" value="murF"/>
    <property type="match status" value="1"/>
</dbReference>
<feature type="domain" description="Mur ligase C-terminal" evidence="13">
    <location>
        <begin position="317"/>
        <end position="436"/>
    </location>
</feature>
<dbReference type="InterPro" id="IPR004101">
    <property type="entry name" value="Mur_ligase_C"/>
</dbReference>
<dbReference type="Pfam" id="PF02875">
    <property type="entry name" value="Mur_ligase_C"/>
    <property type="match status" value="1"/>
</dbReference>
<evidence type="ECO:0000256" key="3">
    <source>
        <dbReference type="ARBA" id="ARBA00022618"/>
    </source>
</evidence>
<evidence type="ECO:0000256" key="10">
    <source>
        <dbReference type="HAMAP-Rule" id="MF_02019"/>
    </source>
</evidence>
<evidence type="ECO:0000256" key="8">
    <source>
        <dbReference type="ARBA" id="ARBA00023306"/>
    </source>
</evidence>
<dbReference type="HAMAP" id="MF_02019">
    <property type="entry name" value="MurF"/>
    <property type="match status" value="1"/>
</dbReference>
<organism evidence="15">
    <name type="scientific">Pseudomonas saudimassiliensis</name>
    <dbReference type="NCBI Taxonomy" id="1461581"/>
    <lineage>
        <taxon>Bacteria</taxon>
        <taxon>Pseudomonadati</taxon>
        <taxon>Pseudomonadota</taxon>
        <taxon>Gammaproteobacteria</taxon>
        <taxon>Pseudomonadales</taxon>
        <taxon>Pseudomonadaceae</taxon>
        <taxon>Pseudomonas</taxon>
    </lineage>
</organism>
<dbReference type="Pfam" id="PF01225">
    <property type="entry name" value="Mur_ligase"/>
    <property type="match status" value="1"/>
</dbReference>
<dbReference type="SUPFAM" id="SSF53623">
    <property type="entry name" value="MurD-like peptide ligases, catalytic domain"/>
    <property type="match status" value="1"/>
</dbReference>
<name>A0A078M672_9PSED</name>
<protein>
    <recommendedName>
        <fullName evidence="10 11">UDP-N-acetylmuramoyl-tripeptide--D-alanyl-D-alanine ligase</fullName>
        <ecNumber evidence="10 11">6.3.2.10</ecNumber>
    </recommendedName>
    <alternativeName>
        <fullName evidence="10">D-alanyl-D-alanine-adding enzyme</fullName>
    </alternativeName>
</protein>
<keyword evidence="5 10" id="KW-0067">ATP-binding</keyword>
<keyword evidence="3 10" id="KW-0132">Cell division</keyword>
<dbReference type="EC" id="6.3.2.10" evidence="10 11"/>
<comment type="pathway">
    <text evidence="10 11">Cell wall biogenesis; peptidoglycan biosynthesis.</text>
</comment>
<keyword evidence="8 10" id="KW-0131">Cell cycle</keyword>
<dbReference type="EMBL" id="LM997413">
    <property type="protein sequence ID" value="CEA02948.1"/>
    <property type="molecule type" value="Genomic_DNA"/>
</dbReference>
<dbReference type="InterPro" id="IPR051046">
    <property type="entry name" value="MurCDEF_CellWall_CoF430Synth"/>
</dbReference>
<feature type="domain" description="Mur ligase central" evidence="14">
    <location>
        <begin position="106"/>
        <end position="295"/>
    </location>
</feature>
<evidence type="ECO:0000259" key="14">
    <source>
        <dbReference type="Pfam" id="PF08245"/>
    </source>
</evidence>